<dbReference type="PANTHER" id="PTHR11076:SF33">
    <property type="entry name" value="DNA POLYMERASE KAPPA"/>
    <property type="match status" value="1"/>
</dbReference>
<evidence type="ECO:0000313" key="8">
    <source>
        <dbReference type="Proteomes" id="UP001318682"/>
    </source>
</evidence>
<dbReference type="EC" id="2.7.7.7" evidence="3"/>
<dbReference type="InterPro" id="IPR050116">
    <property type="entry name" value="DNA_polymerase-Y"/>
</dbReference>
<protein>
    <recommendedName>
        <fullName evidence="3">DNA-directed DNA polymerase</fullName>
        <ecNumber evidence="3">2.7.7.7</ecNumber>
    </recommendedName>
</protein>
<comment type="catalytic activity">
    <reaction evidence="5">
        <text>DNA(n) + a 2'-deoxyribonucleoside 5'-triphosphate = DNA(n+1) + diphosphate</text>
        <dbReference type="Rhea" id="RHEA:22508"/>
        <dbReference type="Rhea" id="RHEA-COMP:17339"/>
        <dbReference type="Rhea" id="RHEA-COMP:17340"/>
        <dbReference type="ChEBI" id="CHEBI:33019"/>
        <dbReference type="ChEBI" id="CHEBI:61560"/>
        <dbReference type="ChEBI" id="CHEBI:173112"/>
        <dbReference type="EC" id="2.7.7.7"/>
    </reaction>
</comment>
<dbReference type="CDD" id="cd00424">
    <property type="entry name" value="PolY"/>
    <property type="match status" value="1"/>
</dbReference>
<dbReference type="GO" id="GO:0003887">
    <property type="term" value="F:DNA-directed DNA polymerase activity"/>
    <property type="evidence" value="ECO:0007669"/>
    <property type="project" value="UniProtKB-EC"/>
</dbReference>
<keyword evidence="7" id="KW-0808">Transferase</keyword>
<dbReference type="Gene3D" id="3.40.1170.60">
    <property type="match status" value="1"/>
</dbReference>
<proteinExistence type="inferred from homology"/>
<name>A0ABZ2BZI8_9RHOB</name>
<evidence type="ECO:0000256" key="1">
    <source>
        <dbReference type="ARBA" id="ARBA00010945"/>
    </source>
</evidence>
<evidence type="ECO:0000256" key="2">
    <source>
        <dbReference type="ARBA" id="ARBA00011245"/>
    </source>
</evidence>
<keyword evidence="8" id="KW-1185">Reference proteome</keyword>
<evidence type="ECO:0000256" key="3">
    <source>
        <dbReference type="ARBA" id="ARBA00012417"/>
    </source>
</evidence>
<dbReference type="PANTHER" id="PTHR11076">
    <property type="entry name" value="DNA REPAIR POLYMERASE UMUC / TRANSFERASE FAMILY MEMBER"/>
    <property type="match status" value="1"/>
</dbReference>
<dbReference type="PROSITE" id="PS50173">
    <property type="entry name" value="UMUC"/>
    <property type="match status" value="1"/>
</dbReference>
<feature type="domain" description="UmuC" evidence="6">
    <location>
        <begin position="14"/>
        <end position="195"/>
    </location>
</feature>
<dbReference type="InterPro" id="IPR017961">
    <property type="entry name" value="DNA_pol_Y-fam_little_finger"/>
</dbReference>
<evidence type="ECO:0000256" key="4">
    <source>
        <dbReference type="ARBA" id="ARBA00025589"/>
    </source>
</evidence>
<evidence type="ECO:0000313" key="7">
    <source>
        <dbReference type="EMBL" id="WVX51394.1"/>
    </source>
</evidence>
<reference evidence="7 8" key="1">
    <citation type="submission" date="2015-07" db="EMBL/GenBank/DDBJ databases">
        <authorList>
            <person name="Voget S."/>
            <person name="Dogs M."/>
            <person name="Brinkhoff T.H."/>
            <person name="Daniel R."/>
        </authorList>
    </citation>
    <scope>NUCLEOTIDE SEQUENCE [LARGE SCALE GENOMIC DNA]</scope>
    <source>
        <strain evidence="7 8">B14</strain>
    </source>
</reference>
<comment type="similarity">
    <text evidence="1">Belongs to the DNA polymerase type-Y family.</text>
</comment>
<comment type="function">
    <text evidence="4">Poorly processive, error-prone DNA polymerase involved in untargeted mutagenesis. Copies undamaged DNA at stalled replication forks, which arise in vivo from mismatched or misaligned primer ends. These misaligned primers can be extended by PolIV. Exhibits no 3'-5' exonuclease (proofreading) activity. May be involved in translesional synthesis, in conjunction with the beta clamp from PolIII.</text>
</comment>
<accession>A0ABZ2BZI8</accession>
<dbReference type="RefSeq" id="WP_187431703.1">
    <property type="nucleotide sequence ID" value="NZ_CP143423.1"/>
</dbReference>
<gene>
    <name evidence="7" type="primary">dinB_2</name>
    <name evidence="7" type="ORF">ROLI_044950</name>
</gene>
<dbReference type="InterPro" id="IPR043128">
    <property type="entry name" value="Rev_trsase/Diguanyl_cyclase"/>
</dbReference>
<sequence>MNGHSRGQASGIERLYLDFDSFFATAEQHFNPALRGKPVGVVPLDSPHTRCIAVSREAKALGVKSGATIVKARELVPDMIFVVARHDVYVRLHNRIIDVIETCLPVANVRSIDEVVCHLLPCEAQEGIVLADRIKRALASSFSPVLTCSIGMAPTELLAKIGAEMNKPDGFALINASELPSKLAHLPLDDLPGISTGIETRLKAAGVEGFAALWELAPKQARGIWGNVEGERFWNGLHGYHVERPETKKRMFGHSRMLPVDWRSPDKVRMCARQLAISAARRLRRADVRATKLTLGLRGGGYRGKTSSRKDDQRWEWEGSFQPARDDRTFLSVLSDGLHRSLQEVNFKPRSVSVMLHGLAGDGDITQDLFAAQIDGAHPSASKQRQDHWEGISDLMDQLRSEHGPKALSLGPIDEVPGGYLGAKIAFGRIPDAEDFSGETVADEATHFCTV</sequence>
<dbReference type="EMBL" id="CP143423">
    <property type="protein sequence ID" value="WVX51394.1"/>
    <property type="molecule type" value="Genomic_DNA"/>
</dbReference>
<keyword evidence="7" id="KW-0548">Nucleotidyltransferase</keyword>
<reference evidence="8" key="2">
    <citation type="submission" date="2024-01" db="EMBL/GenBank/DDBJ databases">
        <title>Roseobacter fucihabitans sp. nov., isolated from the brown alga Fucus spiralis.</title>
        <authorList>
            <person name="Hahnke S."/>
            <person name="Berger M."/>
            <person name="Schlingloff A."/>
            <person name="Athale I."/>
            <person name="Neumann-Schaal M."/>
            <person name="Adenaya A."/>
            <person name="Poehlein A."/>
            <person name="Daniel R."/>
            <person name="Pertersen J."/>
            <person name="Brinkhoff T."/>
        </authorList>
    </citation>
    <scope>NUCLEOTIDE SEQUENCE [LARGE SCALE GENOMIC DNA]</scope>
    <source>
        <strain evidence="8">B14</strain>
    </source>
</reference>
<comment type="subunit">
    <text evidence="2">Monomer.</text>
</comment>
<dbReference type="Pfam" id="PF00817">
    <property type="entry name" value="IMS"/>
    <property type="match status" value="1"/>
</dbReference>
<dbReference type="InterPro" id="IPR043502">
    <property type="entry name" value="DNA/RNA_pol_sf"/>
</dbReference>
<evidence type="ECO:0000259" key="6">
    <source>
        <dbReference type="PROSITE" id="PS50173"/>
    </source>
</evidence>
<dbReference type="Proteomes" id="UP001318682">
    <property type="component" value="Chromosome"/>
</dbReference>
<dbReference type="Gene3D" id="3.30.70.270">
    <property type="match status" value="1"/>
</dbReference>
<organism evidence="7 8">
    <name type="scientific">Roseobacter fucihabitans</name>
    <dbReference type="NCBI Taxonomy" id="1537242"/>
    <lineage>
        <taxon>Bacteria</taxon>
        <taxon>Pseudomonadati</taxon>
        <taxon>Pseudomonadota</taxon>
        <taxon>Alphaproteobacteria</taxon>
        <taxon>Rhodobacterales</taxon>
        <taxon>Roseobacteraceae</taxon>
        <taxon>Roseobacter</taxon>
    </lineage>
</organism>
<dbReference type="Pfam" id="PF11799">
    <property type="entry name" value="IMS_C"/>
    <property type="match status" value="1"/>
</dbReference>
<evidence type="ECO:0000256" key="5">
    <source>
        <dbReference type="ARBA" id="ARBA00049244"/>
    </source>
</evidence>
<dbReference type="SUPFAM" id="SSF56672">
    <property type="entry name" value="DNA/RNA polymerases"/>
    <property type="match status" value="1"/>
</dbReference>
<dbReference type="InterPro" id="IPR001126">
    <property type="entry name" value="UmuC"/>
</dbReference>